<comment type="caution">
    <text evidence="2">The sequence shown here is derived from an EMBL/GenBank/DDBJ whole genome shotgun (WGS) entry which is preliminary data.</text>
</comment>
<reference evidence="2 3" key="1">
    <citation type="journal article" date="2023" name="Int. J. Mol. Sci.">
        <title>De Novo Assembly and Annotation of 11 Diverse Shrub Willow (Salix) Genomes Reveals Novel Gene Organization in Sex-Linked Regions.</title>
        <authorList>
            <person name="Hyden B."/>
            <person name="Feng K."/>
            <person name="Yates T.B."/>
            <person name="Jawdy S."/>
            <person name="Cereghino C."/>
            <person name="Smart L.B."/>
            <person name="Muchero W."/>
        </authorList>
    </citation>
    <scope>NUCLEOTIDE SEQUENCE [LARGE SCALE GENOMIC DNA]</scope>
    <source>
        <tissue evidence="2">Shoot tip</tissue>
    </source>
</reference>
<feature type="compositionally biased region" description="Polar residues" evidence="1">
    <location>
        <begin position="1"/>
        <end position="20"/>
    </location>
</feature>
<protein>
    <submittedName>
        <fullName evidence="2">Uncharacterized protein</fullName>
    </submittedName>
</protein>
<evidence type="ECO:0000313" key="3">
    <source>
        <dbReference type="Proteomes" id="UP001162972"/>
    </source>
</evidence>
<evidence type="ECO:0000256" key="1">
    <source>
        <dbReference type="SAM" id="MobiDB-lite"/>
    </source>
</evidence>
<proteinExistence type="predicted"/>
<sequence>MCSAFHSLSSSKSELDNVSATPRRRREKKGIELCKFPSVSSLSSA</sequence>
<evidence type="ECO:0000313" key="2">
    <source>
        <dbReference type="EMBL" id="KAJ6421103.1"/>
    </source>
</evidence>
<gene>
    <name evidence="2" type="ORF">OIU84_028476</name>
</gene>
<dbReference type="EMBL" id="JAPFFJ010000008">
    <property type="protein sequence ID" value="KAJ6421103.1"/>
    <property type="molecule type" value="Genomic_DNA"/>
</dbReference>
<dbReference type="Proteomes" id="UP001162972">
    <property type="component" value="Chromosome 17"/>
</dbReference>
<feature type="region of interest" description="Disordered" evidence="1">
    <location>
        <begin position="1"/>
        <end position="26"/>
    </location>
</feature>
<keyword evidence="3" id="KW-1185">Reference proteome</keyword>
<accession>A0AAD6KCP4</accession>
<dbReference type="AlphaFoldDB" id="A0AAD6KCP4"/>
<organism evidence="2 3">
    <name type="scientific">Salix udensis</name>
    <dbReference type="NCBI Taxonomy" id="889485"/>
    <lineage>
        <taxon>Eukaryota</taxon>
        <taxon>Viridiplantae</taxon>
        <taxon>Streptophyta</taxon>
        <taxon>Embryophyta</taxon>
        <taxon>Tracheophyta</taxon>
        <taxon>Spermatophyta</taxon>
        <taxon>Magnoliopsida</taxon>
        <taxon>eudicotyledons</taxon>
        <taxon>Gunneridae</taxon>
        <taxon>Pentapetalae</taxon>
        <taxon>rosids</taxon>
        <taxon>fabids</taxon>
        <taxon>Malpighiales</taxon>
        <taxon>Salicaceae</taxon>
        <taxon>Saliceae</taxon>
        <taxon>Salix</taxon>
    </lineage>
</organism>
<name>A0AAD6KCP4_9ROSI</name>